<evidence type="ECO:0000256" key="7">
    <source>
        <dbReference type="ARBA" id="ARBA00022989"/>
    </source>
</evidence>
<sequence length="308" mass="33681">MATTGAGLTGRAERADALIWATRPHRTLWRDAFDRLIANRLAMVGGILIIVISLLAILAPVISPYDYAQPDYAAISQFPTWTGKHPLGTDLVGRDMLTRMLWGAQVSMAVGLGAQIIVFLIGVPIGALSGYMGGRIDSLLMRLVDVMYAFPQLLFVILIMSALGRGFQNVFIAIGVTGWVTLARLTRAEFLSLRERDYVVAARAAGAGPWRLITKHMLPNALSPIIVALTFGIPQAIFTEAALSFIGIGIPEPRPSWGKMAGEYQEYITSYWYMSIFPSIAIAVVMLAFTFFGDGLRDALDPRTRRST</sequence>
<evidence type="ECO:0000313" key="11">
    <source>
        <dbReference type="EMBL" id="MCM8750607.1"/>
    </source>
</evidence>
<keyword evidence="3" id="KW-1003">Cell membrane</keyword>
<protein>
    <submittedName>
        <fullName evidence="11">ABC transporter permease</fullName>
    </submittedName>
</protein>
<feature type="transmembrane region" description="Helical" evidence="9">
    <location>
        <begin position="225"/>
        <end position="250"/>
    </location>
</feature>
<evidence type="ECO:0000256" key="2">
    <source>
        <dbReference type="ARBA" id="ARBA00022448"/>
    </source>
</evidence>
<keyword evidence="5" id="KW-0571">Peptide transport</keyword>
<dbReference type="PANTHER" id="PTHR43386:SF24">
    <property type="entry name" value="OLIGOPEPTIDE TRANSPORT SYSTEM PERMEASE PROTEIN AMID"/>
    <property type="match status" value="1"/>
</dbReference>
<proteinExistence type="inferred from homology"/>
<dbReference type="PROSITE" id="PS50928">
    <property type="entry name" value="ABC_TM1"/>
    <property type="match status" value="1"/>
</dbReference>
<feature type="transmembrane region" description="Helical" evidence="9">
    <location>
        <begin position="41"/>
        <end position="62"/>
    </location>
</feature>
<evidence type="ECO:0000256" key="5">
    <source>
        <dbReference type="ARBA" id="ARBA00022856"/>
    </source>
</evidence>
<keyword evidence="2 9" id="KW-0813">Transport</keyword>
<comment type="similarity">
    <text evidence="9">Belongs to the binding-protein-dependent transport system permease family.</text>
</comment>
<evidence type="ECO:0000256" key="4">
    <source>
        <dbReference type="ARBA" id="ARBA00022692"/>
    </source>
</evidence>
<dbReference type="CDD" id="cd06261">
    <property type="entry name" value="TM_PBP2"/>
    <property type="match status" value="1"/>
</dbReference>
<keyword evidence="6" id="KW-0653">Protein transport</keyword>
<dbReference type="Gene3D" id="1.10.3720.10">
    <property type="entry name" value="MetI-like"/>
    <property type="match status" value="1"/>
</dbReference>
<dbReference type="SUPFAM" id="SSF161098">
    <property type="entry name" value="MetI-like"/>
    <property type="match status" value="1"/>
</dbReference>
<feature type="domain" description="ABC transmembrane type-1" evidence="10">
    <location>
        <begin position="104"/>
        <end position="293"/>
    </location>
</feature>
<evidence type="ECO:0000313" key="12">
    <source>
        <dbReference type="Proteomes" id="UP001165306"/>
    </source>
</evidence>
<dbReference type="RefSeq" id="WP_284058395.1">
    <property type="nucleotide sequence ID" value="NZ_JAMSLR010000018.1"/>
</dbReference>
<evidence type="ECO:0000259" key="10">
    <source>
        <dbReference type="PROSITE" id="PS50928"/>
    </source>
</evidence>
<organism evidence="11 12">
    <name type="scientific">Thermalbibacter longus</name>
    <dbReference type="NCBI Taxonomy" id="2951981"/>
    <lineage>
        <taxon>Bacteria</taxon>
        <taxon>Pseudomonadati</taxon>
        <taxon>Thermomicrobiota</taxon>
        <taxon>Thermomicrobia</taxon>
        <taxon>Thermomicrobiales</taxon>
        <taxon>Thermomicrobiaceae</taxon>
        <taxon>Thermalbibacter</taxon>
    </lineage>
</organism>
<keyword evidence="8 9" id="KW-0472">Membrane</keyword>
<reference evidence="11" key="1">
    <citation type="submission" date="2022-06" db="EMBL/GenBank/DDBJ databases">
        <title>CFH 74404 Thermomicrobiaceae sp.</title>
        <authorList>
            <person name="Ming H."/>
            <person name="Li W.-J."/>
            <person name="Zhao Z."/>
        </authorList>
    </citation>
    <scope>NUCLEOTIDE SEQUENCE</scope>
    <source>
        <strain evidence="11">CFH 74404</strain>
    </source>
</reference>
<dbReference type="Proteomes" id="UP001165306">
    <property type="component" value="Unassembled WGS sequence"/>
</dbReference>
<dbReference type="GO" id="GO:0015031">
    <property type="term" value="P:protein transport"/>
    <property type="evidence" value="ECO:0007669"/>
    <property type="project" value="UniProtKB-KW"/>
</dbReference>
<keyword evidence="7 9" id="KW-1133">Transmembrane helix</keyword>
<dbReference type="Pfam" id="PF00528">
    <property type="entry name" value="BPD_transp_1"/>
    <property type="match status" value="1"/>
</dbReference>
<name>A0AA41WEI5_9BACT</name>
<dbReference type="EMBL" id="JAMSLR010000018">
    <property type="protein sequence ID" value="MCM8750607.1"/>
    <property type="molecule type" value="Genomic_DNA"/>
</dbReference>
<dbReference type="InterPro" id="IPR025966">
    <property type="entry name" value="OppC_N"/>
</dbReference>
<dbReference type="GO" id="GO:0055085">
    <property type="term" value="P:transmembrane transport"/>
    <property type="evidence" value="ECO:0007669"/>
    <property type="project" value="InterPro"/>
</dbReference>
<accession>A0AA41WEI5</accession>
<dbReference type="InterPro" id="IPR000515">
    <property type="entry name" value="MetI-like"/>
</dbReference>
<feature type="transmembrane region" description="Helical" evidence="9">
    <location>
        <begin position="106"/>
        <end position="131"/>
    </location>
</feature>
<evidence type="ECO:0000256" key="8">
    <source>
        <dbReference type="ARBA" id="ARBA00023136"/>
    </source>
</evidence>
<comment type="subcellular location">
    <subcellularLocation>
        <location evidence="1 9">Cell membrane</location>
        <topology evidence="1 9">Multi-pass membrane protein</topology>
    </subcellularLocation>
</comment>
<gene>
    <name evidence="11" type="ORF">NET02_15785</name>
</gene>
<evidence type="ECO:0000256" key="9">
    <source>
        <dbReference type="RuleBase" id="RU363032"/>
    </source>
</evidence>
<dbReference type="InterPro" id="IPR035906">
    <property type="entry name" value="MetI-like_sf"/>
</dbReference>
<evidence type="ECO:0000256" key="3">
    <source>
        <dbReference type="ARBA" id="ARBA00022475"/>
    </source>
</evidence>
<comment type="caution">
    <text evidence="11">The sequence shown here is derived from an EMBL/GenBank/DDBJ whole genome shotgun (WGS) entry which is preliminary data.</text>
</comment>
<dbReference type="PANTHER" id="PTHR43386">
    <property type="entry name" value="OLIGOPEPTIDE TRANSPORT SYSTEM PERMEASE PROTEIN APPC"/>
    <property type="match status" value="1"/>
</dbReference>
<dbReference type="GO" id="GO:0015833">
    <property type="term" value="P:peptide transport"/>
    <property type="evidence" value="ECO:0007669"/>
    <property type="project" value="UniProtKB-KW"/>
</dbReference>
<dbReference type="GO" id="GO:0005886">
    <property type="term" value="C:plasma membrane"/>
    <property type="evidence" value="ECO:0007669"/>
    <property type="project" value="UniProtKB-SubCell"/>
</dbReference>
<feature type="transmembrane region" description="Helical" evidence="9">
    <location>
        <begin position="270"/>
        <end position="296"/>
    </location>
</feature>
<dbReference type="AlphaFoldDB" id="A0AA41WEI5"/>
<evidence type="ECO:0000256" key="1">
    <source>
        <dbReference type="ARBA" id="ARBA00004651"/>
    </source>
</evidence>
<dbReference type="InterPro" id="IPR050366">
    <property type="entry name" value="BP-dependent_transpt_permease"/>
</dbReference>
<dbReference type="Pfam" id="PF12911">
    <property type="entry name" value="OppC_N"/>
    <property type="match status" value="1"/>
</dbReference>
<evidence type="ECO:0000256" key="6">
    <source>
        <dbReference type="ARBA" id="ARBA00022927"/>
    </source>
</evidence>
<keyword evidence="4 9" id="KW-0812">Transmembrane</keyword>
<keyword evidence="12" id="KW-1185">Reference proteome</keyword>